<keyword evidence="1" id="KW-0378">Hydrolase</keyword>
<name>A0ABD1GS46_SALDI</name>
<dbReference type="Proteomes" id="UP001567538">
    <property type="component" value="Unassembled WGS sequence"/>
</dbReference>
<gene>
    <name evidence="1" type="ORF">AAHA92_22374</name>
</gene>
<evidence type="ECO:0000313" key="1">
    <source>
        <dbReference type="EMBL" id="KAL1545681.1"/>
    </source>
</evidence>
<dbReference type="GO" id="GO:0016787">
    <property type="term" value="F:hydrolase activity"/>
    <property type="evidence" value="ECO:0007669"/>
    <property type="project" value="UniProtKB-KW"/>
</dbReference>
<keyword evidence="2" id="KW-1185">Reference proteome</keyword>
<evidence type="ECO:0000313" key="2">
    <source>
        <dbReference type="Proteomes" id="UP001567538"/>
    </source>
</evidence>
<organism evidence="1 2">
    <name type="scientific">Salvia divinorum</name>
    <name type="common">Maria pastora</name>
    <name type="synonym">Diviner's sage</name>
    <dbReference type="NCBI Taxonomy" id="28513"/>
    <lineage>
        <taxon>Eukaryota</taxon>
        <taxon>Viridiplantae</taxon>
        <taxon>Streptophyta</taxon>
        <taxon>Embryophyta</taxon>
        <taxon>Tracheophyta</taxon>
        <taxon>Spermatophyta</taxon>
        <taxon>Magnoliopsida</taxon>
        <taxon>eudicotyledons</taxon>
        <taxon>Gunneridae</taxon>
        <taxon>Pentapetalae</taxon>
        <taxon>asterids</taxon>
        <taxon>lamiids</taxon>
        <taxon>Lamiales</taxon>
        <taxon>Lamiaceae</taxon>
        <taxon>Nepetoideae</taxon>
        <taxon>Mentheae</taxon>
        <taxon>Salviinae</taxon>
        <taxon>Salvia</taxon>
        <taxon>Salvia subgen. Calosphace</taxon>
    </lineage>
</organism>
<comment type="caution">
    <text evidence="1">The sequence shown here is derived from an EMBL/GenBank/DDBJ whole genome shotgun (WGS) entry which is preliminary data.</text>
</comment>
<dbReference type="EMBL" id="JBEAFC010000008">
    <property type="protein sequence ID" value="KAL1545681.1"/>
    <property type="molecule type" value="Genomic_DNA"/>
</dbReference>
<dbReference type="AlphaFoldDB" id="A0ABD1GS46"/>
<sequence length="124" mass="14178">MNSVYDYLQQSLSSHQWEMVDLARELRQRFNASREHMMNTSESLHGLIEKLSEESKRLGSNATKIDEVQTKCITEFSGAYEEQSRADAQKLIADVTTLVSDCMRRYKETVDARLGDLNNSVIGK</sequence>
<reference evidence="1 2" key="1">
    <citation type="submission" date="2024-06" db="EMBL/GenBank/DDBJ databases">
        <title>A chromosome level genome sequence of Diviner's sage (Salvia divinorum).</title>
        <authorList>
            <person name="Ford S.A."/>
            <person name="Ro D.-K."/>
            <person name="Ness R.W."/>
            <person name="Phillips M.A."/>
        </authorList>
    </citation>
    <scope>NUCLEOTIDE SEQUENCE [LARGE SCALE GENOMIC DNA]</scope>
    <source>
        <strain evidence="1">SAF-2024a</strain>
        <tissue evidence="1">Leaf</tissue>
    </source>
</reference>
<proteinExistence type="predicted"/>
<accession>A0ABD1GS46</accession>
<protein>
    <submittedName>
        <fullName evidence="1">P-loop containing nucleoside triphosphate hydrolases superfamily protein</fullName>
    </submittedName>
</protein>